<dbReference type="InterPro" id="IPR013818">
    <property type="entry name" value="Lipase"/>
</dbReference>
<evidence type="ECO:0000313" key="7">
    <source>
        <dbReference type="EMBL" id="CAD7079403.1"/>
    </source>
</evidence>
<dbReference type="EMBL" id="LR899009">
    <property type="protein sequence ID" value="CAD7079403.1"/>
    <property type="molecule type" value="Genomic_DNA"/>
</dbReference>
<proteinExistence type="inferred from homology"/>
<keyword evidence="3" id="KW-0964">Secreted</keyword>
<dbReference type="PANTHER" id="PTHR11610">
    <property type="entry name" value="LIPASE"/>
    <property type="match status" value="1"/>
</dbReference>
<evidence type="ECO:0000256" key="2">
    <source>
        <dbReference type="ARBA" id="ARBA00010701"/>
    </source>
</evidence>
<dbReference type="Proteomes" id="UP000594454">
    <property type="component" value="Chromosome 1"/>
</dbReference>
<keyword evidence="5" id="KW-0732">Signal</keyword>
<gene>
    <name evidence="7" type="ORF">HERILL_LOCUS2621</name>
</gene>
<dbReference type="GO" id="GO:0005615">
    <property type="term" value="C:extracellular space"/>
    <property type="evidence" value="ECO:0007669"/>
    <property type="project" value="TreeGrafter"/>
</dbReference>
<keyword evidence="8" id="KW-1185">Reference proteome</keyword>
<dbReference type="GO" id="GO:0017171">
    <property type="term" value="F:serine hydrolase activity"/>
    <property type="evidence" value="ECO:0007669"/>
    <property type="project" value="TreeGrafter"/>
</dbReference>
<dbReference type="GO" id="GO:0016042">
    <property type="term" value="P:lipid catabolic process"/>
    <property type="evidence" value="ECO:0007669"/>
    <property type="project" value="TreeGrafter"/>
</dbReference>
<evidence type="ECO:0000256" key="5">
    <source>
        <dbReference type="SAM" id="SignalP"/>
    </source>
</evidence>
<dbReference type="PRINTS" id="PR00821">
    <property type="entry name" value="TAGLIPASE"/>
</dbReference>
<reference evidence="7 8" key="1">
    <citation type="submission" date="2020-11" db="EMBL/GenBank/DDBJ databases">
        <authorList>
            <person name="Wallbank WR R."/>
            <person name="Pardo Diaz C."/>
            <person name="Kozak K."/>
            <person name="Martin S."/>
            <person name="Jiggins C."/>
            <person name="Moest M."/>
            <person name="Warren A I."/>
            <person name="Generalovic N T."/>
            <person name="Byers J.R.P. K."/>
            <person name="Montejo-Kovacevich G."/>
            <person name="Yen C E."/>
        </authorList>
    </citation>
    <scope>NUCLEOTIDE SEQUENCE [LARGE SCALE GENOMIC DNA]</scope>
</reference>
<feature type="signal peptide" evidence="5">
    <location>
        <begin position="1"/>
        <end position="16"/>
    </location>
</feature>
<comment type="subcellular location">
    <subcellularLocation>
        <location evidence="1">Secreted</location>
    </subcellularLocation>
</comment>
<dbReference type="Gene3D" id="3.40.50.1820">
    <property type="entry name" value="alpha/beta hydrolase"/>
    <property type="match status" value="1"/>
</dbReference>
<dbReference type="InterPro" id="IPR000734">
    <property type="entry name" value="TAG_lipase"/>
</dbReference>
<evidence type="ECO:0000313" key="8">
    <source>
        <dbReference type="Proteomes" id="UP000594454"/>
    </source>
</evidence>
<accession>A0A7R8UEV1</accession>
<feature type="chain" id="PRO_5031158984" description="Lipase domain-containing protein" evidence="5">
    <location>
        <begin position="17"/>
        <end position="410"/>
    </location>
</feature>
<feature type="domain" description="Lipase" evidence="6">
    <location>
        <begin position="130"/>
        <end position="400"/>
    </location>
</feature>
<comment type="similarity">
    <text evidence="2 4">Belongs to the AB hydrolase superfamily. Lipase family.</text>
</comment>
<organism evidence="7 8">
    <name type="scientific">Hermetia illucens</name>
    <name type="common">Black soldier fly</name>
    <dbReference type="NCBI Taxonomy" id="343691"/>
    <lineage>
        <taxon>Eukaryota</taxon>
        <taxon>Metazoa</taxon>
        <taxon>Ecdysozoa</taxon>
        <taxon>Arthropoda</taxon>
        <taxon>Hexapoda</taxon>
        <taxon>Insecta</taxon>
        <taxon>Pterygota</taxon>
        <taxon>Neoptera</taxon>
        <taxon>Endopterygota</taxon>
        <taxon>Diptera</taxon>
        <taxon>Brachycera</taxon>
        <taxon>Stratiomyomorpha</taxon>
        <taxon>Stratiomyidae</taxon>
        <taxon>Hermetiinae</taxon>
        <taxon>Hermetia</taxon>
    </lineage>
</organism>
<dbReference type="OrthoDB" id="199913at2759"/>
<protein>
    <recommendedName>
        <fullName evidence="6">Lipase domain-containing protein</fullName>
    </recommendedName>
</protein>
<dbReference type="AlphaFoldDB" id="A0A7R8UEV1"/>
<dbReference type="GO" id="GO:0016298">
    <property type="term" value="F:lipase activity"/>
    <property type="evidence" value="ECO:0007669"/>
    <property type="project" value="InterPro"/>
</dbReference>
<name>A0A7R8UEV1_HERIL</name>
<sequence>MKCIGILIFAAGFIAAQEVRSRMDITDEWNDEWSKPGVLSELASADAKQRGLPEFDEKEFAEALGWTGENKTAKVHIVSTNGTQSEYEIDAGNGTCVNVTVDNRFGLDDIVAVANVIGINIEIDHPALVLFDGNNIVHAYNFSRAADILDNPKFDRTKDTVIYIHGFLTSLSSESTTTIISSYAARNDHNIIVLDWHSQALPPYFLNAVKNVFKIGAQAAGAILDMIDKGLSVERLHLVGHSLGAQMAGVIGRTIQRESNGAIKLPRISALDPAYPAFYGKDSVHLSEKDAELVDVIHTDSGVYGAPISTGTVDFWPNGAEGQQPGCILNVCSHQRAWMYWAESLQKNAPLYFSSAYARSWMDFKLSRIWRFDPKIVMGYGCLFGTTGNYYLLTNNESPFARGKQGMLFR</sequence>
<dbReference type="PANTHER" id="PTHR11610:SF37">
    <property type="entry name" value="GH01208P"/>
    <property type="match status" value="1"/>
</dbReference>
<dbReference type="InterPro" id="IPR029058">
    <property type="entry name" value="AB_hydrolase_fold"/>
</dbReference>
<dbReference type="SUPFAM" id="SSF53474">
    <property type="entry name" value="alpha/beta-Hydrolases"/>
    <property type="match status" value="1"/>
</dbReference>
<dbReference type="InParanoid" id="A0A7R8UEV1"/>
<evidence type="ECO:0000256" key="4">
    <source>
        <dbReference type="RuleBase" id="RU004262"/>
    </source>
</evidence>
<evidence type="ECO:0000256" key="3">
    <source>
        <dbReference type="ARBA" id="ARBA00022525"/>
    </source>
</evidence>
<evidence type="ECO:0000256" key="1">
    <source>
        <dbReference type="ARBA" id="ARBA00004613"/>
    </source>
</evidence>
<dbReference type="Pfam" id="PF00151">
    <property type="entry name" value="Lipase"/>
    <property type="match status" value="1"/>
</dbReference>
<evidence type="ECO:0000259" key="6">
    <source>
        <dbReference type="Pfam" id="PF00151"/>
    </source>
</evidence>